<sequence>MSPSDQNDILQWNEAQRSLVMEFALKNAEAYFNDNSICSYARFDQEFFEPLVTEFNKKFSMQATSSTLAACFRNLKEGYLYYDQKLVEFPGMGWFRVDKAMAMVINSHTYRARFEKDVKKYPGLKSWVWDNTAYMVCPYINEIERLENIVGNYCKEWVSGDSDQGSSSEDDFDDFDDSDDSMRSSTRQKLRSLARSKCAIQQK</sequence>
<proteinExistence type="predicted"/>
<protein>
    <submittedName>
        <fullName evidence="2">Uncharacterized protein</fullName>
    </submittedName>
</protein>
<evidence type="ECO:0000313" key="2">
    <source>
        <dbReference type="EMBL" id="CDO55802.1"/>
    </source>
</evidence>
<reference evidence="2" key="1">
    <citation type="submission" date="2014-03" db="EMBL/GenBank/DDBJ databases">
        <authorList>
            <person name="Casaregola S."/>
        </authorList>
    </citation>
    <scope>NUCLEOTIDE SEQUENCE [LARGE SCALE GENOMIC DNA]</scope>
    <source>
        <strain evidence="2">CLIB 918</strain>
    </source>
</reference>
<comment type="caution">
    <text evidence="2">The sequence shown here is derived from an EMBL/GenBank/DDBJ whole genome shotgun (WGS) entry which is preliminary data.</text>
</comment>
<feature type="region of interest" description="Disordered" evidence="1">
    <location>
        <begin position="159"/>
        <end position="203"/>
    </location>
</feature>
<keyword evidence="3" id="KW-1185">Reference proteome</keyword>
<evidence type="ECO:0000313" key="3">
    <source>
        <dbReference type="Proteomes" id="UP000242525"/>
    </source>
</evidence>
<dbReference type="EMBL" id="CCBN010000012">
    <property type="protein sequence ID" value="CDO55802.1"/>
    <property type="molecule type" value="Genomic_DNA"/>
</dbReference>
<gene>
    <name evidence="2" type="ORF">BN980_GECA12s02584g</name>
</gene>
<evidence type="ECO:0000256" key="1">
    <source>
        <dbReference type="SAM" id="MobiDB-lite"/>
    </source>
</evidence>
<dbReference type="Proteomes" id="UP000242525">
    <property type="component" value="Unassembled WGS sequence"/>
</dbReference>
<dbReference type="AlphaFoldDB" id="A0A0J9XEY8"/>
<organism evidence="2 3">
    <name type="scientific">Geotrichum candidum</name>
    <name type="common">Oospora lactis</name>
    <name type="synonym">Dipodascus geotrichum</name>
    <dbReference type="NCBI Taxonomy" id="1173061"/>
    <lineage>
        <taxon>Eukaryota</taxon>
        <taxon>Fungi</taxon>
        <taxon>Dikarya</taxon>
        <taxon>Ascomycota</taxon>
        <taxon>Saccharomycotina</taxon>
        <taxon>Dipodascomycetes</taxon>
        <taxon>Dipodascales</taxon>
        <taxon>Dipodascaceae</taxon>
        <taxon>Geotrichum</taxon>
    </lineage>
</organism>
<name>A0A0J9XEY8_GEOCN</name>
<feature type="compositionally biased region" description="Acidic residues" evidence="1">
    <location>
        <begin position="168"/>
        <end position="179"/>
    </location>
</feature>
<accession>A0A0J9XEY8</accession>